<organism evidence="1 2">
    <name type="scientific">Pseudomonas caspiana</name>
    <dbReference type="NCBI Taxonomy" id="1451454"/>
    <lineage>
        <taxon>Bacteria</taxon>
        <taxon>Pseudomonadati</taxon>
        <taxon>Pseudomonadota</taxon>
        <taxon>Gammaproteobacteria</taxon>
        <taxon>Pseudomonadales</taxon>
        <taxon>Pseudomonadaceae</taxon>
        <taxon>Pseudomonas</taxon>
    </lineage>
</organism>
<dbReference type="Gene3D" id="1.20.120.330">
    <property type="entry name" value="Nucleotidyltransferases domain 2"/>
    <property type="match status" value="1"/>
</dbReference>
<accession>A0A1Y3P254</accession>
<gene>
    <name evidence="1" type="ORF">AUC60_10560</name>
</gene>
<dbReference type="OrthoDB" id="7030738at2"/>
<protein>
    <recommendedName>
        <fullName evidence="3">HEPN domain-containing protein</fullName>
    </recommendedName>
</protein>
<proteinExistence type="predicted"/>
<dbReference type="AlphaFoldDB" id="A0A1Y3P254"/>
<dbReference type="Proteomes" id="UP000195440">
    <property type="component" value="Unassembled WGS sequence"/>
</dbReference>
<evidence type="ECO:0000313" key="2">
    <source>
        <dbReference type="Proteomes" id="UP000195440"/>
    </source>
</evidence>
<dbReference type="EMBL" id="LOHF01000007">
    <property type="protein sequence ID" value="OUM73887.1"/>
    <property type="molecule type" value="Genomic_DNA"/>
</dbReference>
<reference evidence="1 2" key="1">
    <citation type="journal article" date="2017" name="Syst. Appl. Microbiol.">
        <title>Pseudomonas caspiana sp. nov., a citrus pathogen in the Pseudomonas syringae phylogenetic group.</title>
        <authorList>
            <person name="Busquets A."/>
            <person name="Gomila M."/>
            <person name="Beiki F."/>
            <person name="Mulet M."/>
            <person name="Rahimian H."/>
            <person name="Garcia-Valdes E."/>
            <person name="Lalucat J."/>
        </authorList>
    </citation>
    <scope>NUCLEOTIDE SEQUENCE [LARGE SCALE GENOMIC DNA]</scope>
    <source>
        <strain evidence="1 2">FBF102</strain>
    </source>
</reference>
<comment type="caution">
    <text evidence="1">The sequence shown here is derived from an EMBL/GenBank/DDBJ whole genome shotgun (WGS) entry which is preliminary data.</text>
</comment>
<evidence type="ECO:0000313" key="1">
    <source>
        <dbReference type="EMBL" id="OUM73887.1"/>
    </source>
</evidence>
<sequence length="135" mass="14899">MPISNNCFQDWSLAAILSSELTEIDCRNIVSRSYYSAYHATLCFAEDELNIPISSTKGSTHKKLADMLIAFICDDKDKQKGVRRLGARIGALHTLRVRADYLLDDTISEIDAQSIVRNTGQMIESISSLGQVSAA</sequence>
<evidence type="ECO:0008006" key="3">
    <source>
        <dbReference type="Google" id="ProtNLM"/>
    </source>
</evidence>
<dbReference type="RefSeq" id="WP_087266526.1">
    <property type="nucleotide sequence ID" value="NZ_JBJGBV010000009.1"/>
</dbReference>
<name>A0A1Y3P254_9PSED</name>
<keyword evidence="2" id="KW-1185">Reference proteome</keyword>